<keyword evidence="2" id="KW-1185">Reference proteome</keyword>
<proteinExistence type="predicted"/>
<dbReference type="Proteomes" id="UP001162483">
    <property type="component" value="Unassembled WGS sequence"/>
</dbReference>
<evidence type="ECO:0000313" key="1">
    <source>
        <dbReference type="EMBL" id="CAI9544017.1"/>
    </source>
</evidence>
<accession>A0ABN9B8V1</accession>
<organism evidence="1 2">
    <name type="scientific">Staurois parvus</name>
    <dbReference type="NCBI Taxonomy" id="386267"/>
    <lineage>
        <taxon>Eukaryota</taxon>
        <taxon>Metazoa</taxon>
        <taxon>Chordata</taxon>
        <taxon>Craniata</taxon>
        <taxon>Vertebrata</taxon>
        <taxon>Euteleostomi</taxon>
        <taxon>Amphibia</taxon>
        <taxon>Batrachia</taxon>
        <taxon>Anura</taxon>
        <taxon>Neobatrachia</taxon>
        <taxon>Ranoidea</taxon>
        <taxon>Ranidae</taxon>
        <taxon>Staurois</taxon>
    </lineage>
</organism>
<sequence length="50" mass="5629">MTQGPHDPQLPGGPMSCQSVPGHEHHRFYFKPLNLLPMVIYFAVCLHIVS</sequence>
<dbReference type="EMBL" id="CATNWA010002893">
    <property type="protein sequence ID" value="CAI9544017.1"/>
    <property type="molecule type" value="Genomic_DNA"/>
</dbReference>
<gene>
    <name evidence="1" type="ORF">SPARVUS_LOCUS2396278</name>
</gene>
<reference evidence="1" key="1">
    <citation type="submission" date="2023-05" db="EMBL/GenBank/DDBJ databases">
        <authorList>
            <person name="Stuckert A."/>
        </authorList>
    </citation>
    <scope>NUCLEOTIDE SEQUENCE</scope>
</reference>
<comment type="caution">
    <text evidence="1">The sequence shown here is derived from an EMBL/GenBank/DDBJ whole genome shotgun (WGS) entry which is preliminary data.</text>
</comment>
<evidence type="ECO:0000313" key="2">
    <source>
        <dbReference type="Proteomes" id="UP001162483"/>
    </source>
</evidence>
<name>A0ABN9B8V1_9NEOB</name>
<protein>
    <submittedName>
        <fullName evidence="1">Uncharacterized protein</fullName>
    </submittedName>
</protein>